<evidence type="ECO:0000256" key="7">
    <source>
        <dbReference type="ARBA" id="ARBA00022705"/>
    </source>
</evidence>
<dbReference type="AlphaFoldDB" id="A0A379C7A3"/>
<name>A0A379C7A3_9PAST</name>
<dbReference type="InterPro" id="IPR022634">
    <property type="entry name" value="DNA_polIII_beta_N"/>
</dbReference>
<dbReference type="GO" id="GO:0008408">
    <property type="term" value="F:3'-5' exonuclease activity"/>
    <property type="evidence" value="ECO:0007669"/>
    <property type="project" value="InterPro"/>
</dbReference>
<dbReference type="PANTHER" id="PTHR30478">
    <property type="entry name" value="DNA POLYMERASE III SUBUNIT BETA"/>
    <property type="match status" value="1"/>
</dbReference>
<comment type="subunit">
    <text evidence="10">Forms a ring-shaped head-to-tail homodimer around DNA.</text>
</comment>
<feature type="domain" description="DNA polymerase III beta sliding clamp N-terminal" evidence="11">
    <location>
        <begin position="1"/>
        <end position="120"/>
    </location>
</feature>
<dbReference type="InterPro" id="IPR022637">
    <property type="entry name" value="DNA_polIII_beta_cen"/>
</dbReference>
<dbReference type="Gene3D" id="3.70.10.10">
    <property type="match status" value="1"/>
</dbReference>
<dbReference type="GO" id="GO:0005737">
    <property type="term" value="C:cytoplasm"/>
    <property type="evidence" value="ECO:0007669"/>
    <property type="project" value="UniProtKB-SubCell"/>
</dbReference>
<dbReference type="InterPro" id="IPR001001">
    <property type="entry name" value="DNA_polIII_beta"/>
</dbReference>
<sequence>MQFTITREKLLKPLQQVCSVLSSRPTLPVINNILLEIKNNQLFLTGTDLEVELTTQAELAEPFESEMKVTIPAKKFLDICKTLADDSVIAIKFEEGRALIQASRSKFNLATLPASDYPSLMDWNCEVDFNIEQSTLTRLIDATQFSMANQDARYFLNGMKFETEGNLLRTVATDGHRLAVCTMPLIQELPSHSVIVPRKAVIELSRLLAPNDEMIRLEIGSNHIRISMNNMVFTSKLIDGRFPDYRRVLPRNADRILEANTEILKRALVRAAILSNERFRGVRLALSNNLLKITANNPEQEEAEEIIDVAYQNVEMEVGFNVSYLLDVLNTLKCERVRINLVDSSSSCLIEDCDNSTAEYVIMPMRL</sequence>
<dbReference type="Pfam" id="PF00712">
    <property type="entry name" value="DNA_pol3_beta"/>
    <property type="match status" value="1"/>
</dbReference>
<feature type="domain" description="DNA polymerase III beta sliding clamp C-terminal" evidence="13">
    <location>
        <begin position="246"/>
        <end position="366"/>
    </location>
</feature>
<accession>A0A379C7A3</accession>
<dbReference type="RefSeq" id="WP_115314485.1">
    <property type="nucleotide sequence ID" value="NZ_LWIF01000001.1"/>
</dbReference>
<protein>
    <recommendedName>
        <fullName evidence="3 10">Beta sliding clamp</fullName>
    </recommendedName>
</protein>
<evidence type="ECO:0000259" key="11">
    <source>
        <dbReference type="Pfam" id="PF00712"/>
    </source>
</evidence>
<reference evidence="14 15" key="1">
    <citation type="submission" date="2018-06" db="EMBL/GenBank/DDBJ databases">
        <authorList>
            <consortium name="Pathogen Informatics"/>
            <person name="Doyle S."/>
        </authorList>
    </citation>
    <scope>NUCLEOTIDE SEQUENCE [LARGE SCALE GENOMIC DNA]</scope>
    <source>
        <strain evidence="14 15">NCTC12872</strain>
    </source>
</reference>
<dbReference type="PANTHER" id="PTHR30478:SF0">
    <property type="entry name" value="BETA SLIDING CLAMP"/>
    <property type="match status" value="1"/>
</dbReference>
<dbReference type="Pfam" id="PF02768">
    <property type="entry name" value="DNA_pol3_beta_3"/>
    <property type="match status" value="1"/>
</dbReference>
<dbReference type="PIRSF" id="PIRSF000804">
    <property type="entry name" value="DNA_pol_III_b"/>
    <property type="match status" value="1"/>
</dbReference>
<evidence type="ECO:0000256" key="4">
    <source>
        <dbReference type="ARBA" id="ARBA00022490"/>
    </source>
</evidence>
<dbReference type="GO" id="GO:0003887">
    <property type="term" value="F:DNA-directed DNA polymerase activity"/>
    <property type="evidence" value="ECO:0007669"/>
    <property type="project" value="UniProtKB-UniRule"/>
</dbReference>
<dbReference type="SUPFAM" id="SSF55979">
    <property type="entry name" value="DNA clamp"/>
    <property type="match status" value="3"/>
</dbReference>
<dbReference type="SMART" id="SM00480">
    <property type="entry name" value="POL3Bc"/>
    <property type="match status" value="1"/>
</dbReference>
<dbReference type="NCBIfam" id="TIGR00663">
    <property type="entry name" value="dnan"/>
    <property type="match status" value="1"/>
</dbReference>
<evidence type="ECO:0000313" key="14">
    <source>
        <dbReference type="EMBL" id="SUB58059.1"/>
    </source>
</evidence>
<dbReference type="Gene3D" id="3.10.150.10">
    <property type="entry name" value="DNA Polymerase III, subunit A, domain 2"/>
    <property type="match status" value="1"/>
</dbReference>
<keyword evidence="4 10" id="KW-0963">Cytoplasm</keyword>
<comment type="subcellular location">
    <subcellularLocation>
        <location evidence="1 10">Cytoplasm</location>
    </subcellularLocation>
</comment>
<evidence type="ECO:0000256" key="10">
    <source>
        <dbReference type="PIRNR" id="PIRNR000804"/>
    </source>
</evidence>
<evidence type="ECO:0000256" key="8">
    <source>
        <dbReference type="ARBA" id="ARBA00022932"/>
    </source>
</evidence>
<dbReference type="Proteomes" id="UP000255417">
    <property type="component" value="Unassembled WGS sequence"/>
</dbReference>
<evidence type="ECO:0000259" key="13">
    <source>
        <dbReference type="Pfam" id="PF02768"/>
    </source>
</evidence>
<keyword evidence="15" id="KW-1185">Reference proteome</keyword>
<keyword evidence="7 10" id="KW-0235">DNA replication</keyword>
<dbReference type="EMBL" id="UGTA01000001">
    <property type="protein sequence ID" value="SUB58059.1"/>
    <property type="molecule type" value="Genomic_DNA"/>
</dbReference>
<organism evidence="14 15">
    <name type="scientific">Phocoenobacter uteri</name>
    <dbReference type="NCBI Taxonomy" id="146806"/>
    <lineage>
        <taxon>Bacteria</taxon>
        <taxon>Pseudomonadati</taxon>
        <taxon>Pseudomonadota</taxon>
        <taxon>Gammaproteobacteria</taxon>
        <taxon>Pasteurellales</taxon>
        <taxon>Pasteurellaceae</taxon>
        <taxon>Phocoenobacter</taxon>
    </lineage>
</organism>
<evidence type="ECO:0000313" key="15">
    <source>
        <dbReference type="Proteomes" id="UP000255417"/>
    </source>
</evidence>
<evidence type="ECO:0000256" key="1">
    <source>
        <dbReference type="ARBA" id="ARBA00004496"/>
    </source>
</evidence>
<comment type="similarity">
    <text evidence="2 10">Belongs to the beta sliding clamp family.</text>
</comment>
<dbReference type="CDD" id="cd00140">
    <property type="entry name" value="beta_clamp"/>
    <property type="match status" value="1"/>
</dbReference>
<proteinExistence type="inferred from homology"/>
<evidence type="ECO:0000256" key="9">
    <source>
        <dbReference type="ARBA" id="ARBA00023125"/>
    </source>
</evidence>
<dbReference type="OrthoDB" id="8421503at2"/>
<feature type="domain" description="DNA polymerase III beta sliding clamp central" evidence="12">
    <location>
        <begin position="131"/>
        <end position="244"/>
    </location>
</feature>
<evidence type="ECO:0000256" key="2">
    <source>
        <dbReference type="ARBA" id="ARBA00010752"/>
    </source>
</evidence>
<keyword evidence="8 10" id="KW-0239">DNA-directed DNA polymerase</keyword>
<keyword evidence="9" id="KW-0238">DNA-binding</keyword>
<keyword evidence="5 10" id="KW-0808">Transferase</keyword>
<gene>
    <name evidence="14" type="primary">dnaN</name>
    <name evidence="14" type="ORF">NCTC12872_00002</name>
</gene>
<dbReference type="GO" id="GO:0006271">
    <property type="term" value="P:DNA strand elongation involved in DNA replication"/>
    <property type="evidence" value="ECO:0007669"/>
    <property type="project" value="TreeGrafter"/>
</dbReference>
<dbReference type="Pfam" id="PF02767">
    <property type="entry name" value="DNA_pol3_beta_2"/>
    <property type="match status" value="1"/>
</dbReference>
<keyword evidence="6 10" id="KW-0548">Nucleotidyltransferase</keyword>
<dbReference type="GO" id="GO:0009360">
    <property type="term" value="C:DNA polymerase III complex"/>
    <property type="evidence" value="ECO:0007669"/>
    <property type="project" value="InterPro"/>
</dbReference>
<evidence type="ECO:0000256" key="3">
    <source>
        <dbReference type="ARBA" id="ARBA00021035"/>
    </source>
</evidence>
<dbReference type="InterPro" id="IPR046938">
    <property type="entry name" value="DNA_clamp_sf"/>
</dbReference>
<dbReference type="InterPro" id="IPR022635">
    <property type="entry name" value="DNA_polIII_beta_C"/>
</dbReference>
<evidence type="ECO:0000256" key="5">
    <source>
        <dbReference type="ARBA" id="ARBA00022679"/>
    </source>
</evidence>
<evidence type="ECO:0000256" key="6">
    <source>
        <dbReference type="ARBA" id="ARBA00022695"/>
    </source>
</evidence>
<dbReference type="GO" id="GO:0003677">
    <property type="term" value="F:DNA binding"/>
    <property type="evidence" value="ECO:0007669"/>
    <property type="project" value="UniProtKB-UniRule"/>
</dbReference>
<comment type="function">
    <text evidence="10">Confers DNA tethering and processivity to DNA polymerases and other proteins. Acts as a clamp, forming a ring around DNA (a reaction catalyzed by the clamp-loading complex) which diffuses in an ATP-independent manner freely and bidirectionally along dsDNA. Initially characterized for its ability to contact the catalytic subunit of DNA polymerase III (Pol III), a complex, multichain enzyme responsible for most of the replicative synthesis in bacteria; Pol III exhibits 3'-5' exonuclease proofreading activity. The beta chain is required for initiation of replication as well as for processivity of DNA replication.</text>
</comment>
<evidence type="ECO:0000259" key="12">
    <source>
        <dbReference type="Pfam" id="PF02767"/>
    </source>
</evidence>